<evidence type="ECO:0000313" key="6">
    <source>
        <dbReference type="Proteomes" id="UP000076842"/>
    </source>
</evidence>
<feature type="transmembrane region" description="Helical" evidence="3">
    <location>
        <begin position="53"/>
        <end position="74"/>
    </location>
</feature>
<organism evidence="5 6">
    <name type="scientific">Calocera cornea HHB12733</name>
    <dbReference type="NCBI Taxonomy" id="1353952"/>
    <lineage>
        <taxon>Eukaryota</taxon>
        <taxon>Fungi</taxon>
        <taxon>Dikarya</taxon>
        <taxon>Basidiomycota</taxon>
        <taxon>Agaricomycotina</taxon>
        <taxon>Dacrymycetes</taxon>
        <taxon>Dacrymycetales</taxon>
        <taxon>Dacrymycetaceae</taxon>
        <taxon>Calocera</taxon>
    </lineage>
</organism>
<dbReference type="OrthoDB" id="6499973at2759"/>
<feature type="transmembrane region" description="Helical" evidence="3">
    <location>
        <begin position="175"/>
        <end position="200"/>
    </location>
</feature>
<dbReference type="InterPro" id="IPR020846">
    <property type="entry name" value="MFS_dom"/>
</dbReference>
<dbReference type="InParanoid" id="A0A165J4F4"/>
<accession>A0A165J4F4</accession>
<feature type="transmembrane region" description="Helical" evidence="3">
    <location>
        <begin position="86"/>
        <end position="109"/>
    </location>
</feature>
<feature type="transmembrane region" description="Helical" evidence="3">
    <location>
        <begin position="139"/>
        <end position="163"/>
    </location>
</feature>
<dbReference type="PROSITE" id="PS50850">
    <property type="entry name" value="MFS"/>
    <property type="match status" value="1"/>
</dbReference>
<sequence>MTDKNSAEALSMETVRKPLSADEERASPTADGAVHEHIHPDGGMRAWMTVAGAWWISSICFGYANAFGVYQAYYVQYLLPSYSTSAISWIGSLQAFFLYSTGMISGPLFDLGYCRHMLIGGSILYVGCVFAQAQAQQDAYYQIFLSQGLGQGIAMGLMYLPGIAVIMQYFQKKRAVAIGIAFTGSSIGGIIFPIMINNIFSKVGYVWGVRAAGFYILGACVLANLLIIPYYPPRHTKPPTPSLGKLFSDPPYVVSTFGALLIGFGLFFVYFYIQLYTATRGGMSQNFSFYTLAILNGASVFGRTLPNIVADKIGISPVLLVMTYISAGLVFVMFGLVNVGGTVIFCLLYGFATGAYVSMTGPFFAAMADNLSEMGIRMGLALACVSFAVLVGTPIVGALLGSPPDYNWGKAIVFAAVMMLAGSVVMTLGAWLLAKKRGRWL</sequence>
<keyword evidence="6" id="KW-1185">Reference proteome</keyword>
<dbReference type="AlphaFoldDB" id="A0A165J4F4"/>
<keyword evidence="3" id="KW-1133">Transmembrane helix</keyword>
<dbReference type="InterPro" id="IPR036259">
    <property type="entry name" value="MFS_trans_sf"/>
</dbReference>
<feature type="domain" description="Major facilitator superfamily (MFS) profile" evidence="4">
    <location>
        <begin position="251"/>
        <end position="441"/>
    </location>
</feature>
<gene>
    <name evidence="5" type="ORF">CALCODRAFT_480070</name>
</gene>
<dbReference type="PANTHER" id="PTHR11360">
    <property type="entry name" value="MONOCARBOXYLATE TRANSPORTER"/>
    <property type="match status" value="1"/>
</dbReference>
<dbReference type="Pfam" id="PF07690">
    <property type="entry name" value="MFS_1"/>
    <property type="match status" value="1"/>
</dbReference>
<feature type="transmembrane region" description="Helical" evidence="3">
    <location>
        <begin position="116"/>
        <end position="133"/>
    </location>
</feature>
<dbReference type="Proteomes" id="UP000076842">
    <property type="component" value="Unassembled WGS sequence"/>
</dbReference>
<feature type="transmembrane region" description="Helical" evidence="3">
    <location>
        <begin position="412"/>
        <end position="434"/>
    </location>
</feature>
<feature type="transmembrane region" description="Helical" evidence="3">
    <location>
        <begin position="342"/>
        <end position="368"/>
    </location>
</feature>
<feature type="transmembrane region" description="Helical" evidence="3">
    <location>
        <begin position="380"/>
        <end position="400"/>
    </location>
</feature>
<protein>
    <submittedName>
        <fullName evidence="5">MFS general substrate transporter</fullName>
    </submittedName>
</protein>
<dbReference type="GO" id="GO:0022857">
    <property type="term" value="F:transmembrane transporter activity"/>
    <property type="evidence" value="ECO:0007669"/>
    <property type="project" value="InterPro"/>
</dbReference>
<keyword evidence="3" id="KW-0472">Membrane</keyword>
<evidence type="ECO:0000259" key="4">
    <source>
        <dbReference type="PROSITE" id="PS50850"/>
    </source>
</evidence>
<dbReference type="PANTHER" id="PTHR11360:SF319">
    <property type="entry name" value="MAJOR FACILITATOR SUPERFAMILY (MFS) PROFILE DOMAIN-CONTAINING PROTEIN"/>
    <property type="match status" value="1"/>
</dbReference>
<reference evidence="5 6" key="1">
    <citation type="journal article" date="2016" name="Mol. Biol. Evol.">
        <title>Comparative Genomics of Early-Diverging Mushroom-Forming Fungi Provides Insights into the Origins of Lignocellulose Decay Capabilities.</title>
        <authorList>
            <person name="Nagy L.G."/>
            <person name="Riley R."/>
            <person name="Tritt A."/>
            <person name="Adam C."/>
            <person name="Daum C."/>
            <person name="Floudas D."/>
            <person name="Sun H."/>
            <person name="Yadav J.S."/>
            <person name="Pangilinan J."/>
            <person name="Larsson K.H."/>
            <person name="Matsuura K."/>
            <person name="Barry K."/>
            <person name="Labutti K."/>
            <person name="Kuo R."/>
            <person name="Ohm R.A."/>
            <person name="Bhattacharya S.S."/>
            <person name="Shirouzu T."/>
            <person name="Yoshinaga Y."/>
            <person name="Martin F.M."/>
            <person name="Grigoriev I.V."/>
            <person name="Hibbett D.S."/>
        </authorList>
    </citation>
    <scope>NUCLEOTIDE SEQUENCE [LARGE SCALE GENOMIC DNA]</scope>
    <source>
        <strain evidence="5 6">HHB12733</strain>
    </source>
</reference>
<dbReference type="InterPro" id="IPR011701">
    <property type="entry name" value="MFS"/>
</dbReference>
<dbReference type="EMBL" id="KV423924">
    <property type="protein sequence ID" value="KZT61360.1"/>
    <property type="molecule type" value="Genomic_DNA"/>
</dbReference>
<feature type="transmembrane region" description="Helical" evidence="3">
    <location>
        <begin position="252"/>
        <end position="275"/>
    </location>
</feature>
<evidence type="ECO:0000313" key="5">
    <source>
        <dbReference type="EMBL" id="KZT61360.1"/>
    </source>
</evidence>
<keyword evidence="3" id="KW-0812">Transmembrane</keyword>
<dbReference type="Gene3D" id="1.20.1250.20">
    <property type="entry name" value="MFS general substrate transporter like domains"/>
    <property type="match status" value="2"/>
</dbReference>
<feature type="transmembrane region" description="Helical" evidence="3">
    <location>
        <begin position="317"/>
        <end position="336"/>
    </location>
</feature>
<proteinExistence type="inferred from homology"/>
<evidence type="ECO:0000256" key="1">
    <source>
        <dbReference type="ARBA" id="ARBA00004141"/>
    </source>
</evidence>
<evidence type="ECO:0000256" key="3">
    <source>
        <dbReference type="SAM" id="Phobius"/>
    </source>
</evidence>
<dbReference type="InterPro" id="IPR050327">
    <property type="entry name" value="Proton-linked_MCT"/>
</dbReference>
<feature type="transmembrane region" description="Helical" evidence="3">
    <location>
        <begin position="287"/>
        <end position="305"/>
    </location>
</feature>
<evidence type="ECO:0000256" key="2">
    <source>
        <dbReference type="ARBA" id="ARBA00006727"/>
    </source>
</evidence>
<name>A0A165J4F4_9BASI</name>
<comment type="similarity">
    <text evidence="2">Belongs to the major facilitator superfamily. Monocarboxylate porter (TC 2.A.1.13) family.</text>
</comment>
<dbReference type="SUPFAM" id="SSF103473">
    <property type="entry name" value="MFS general substrate transporter"/>
    <property type="match status" value="1"/>
</dbReference>
<dbReference type="GO" id="GO:0016020">
    <property type="term" value="C:membrane"/>
    <property type="evidence" value="ECO:0007669"/>
    <property type="project" value="UniProtKB-SubCell"/>
</dbReference>
<comment type="subcellular location">
    <subcellularLocation>
        <location evidence="1">Membrane</location>
        <topology evidence="1">Multi-pass membrane protein</topology>
    </subcellularLocation>
</comment>
<feature type="transmembrane region" description="Helical" evidence="3">
    <location>
        <begin position="212"/>
        <end position="231"/>
    </location>
</feature>